<evidence type="ECO:0000256" key="6">
    <source>
        <dbReference type="SAM" id="Phobius"/>
    </source>
</evidence>
<name>A0ABP3DJR1_9ACTN</name>
<feature type="transmembrane region" description="Helical" evidence="6">
    <location>
        <begin position="155"/>
        <end position="181"/>
    </location>
</feature>
<dbReference type="EMBL" id="BAAAGX010000007">
    <property type="protein sequence ID" value="GAA0232247.1"/>
    <property type="molecule type" value="Genomic_DNA"/>
</dbReference>
<keyword evidence="2" id="KW-1003">Cell membrane</keyword>
<keyword evidence="3 6" id="KW-0812">Transmembrane</keyword>
<evidence type="ECO:0000256" key="4">
    <source>
        <dbReference type="ARBA" id="ARBA00022989"/>
    </source>
</evidence>
<accession>A0ABP3DJR1</accession>
<gene>
    <name evidence="7" type="ORF">GCM10009539_17020</name>
</gene>
<dbReference type="PANTHER" id="PTHR30086:SF20">
    <property type="entry name" value="ARGININE EXPORTER PROTEIN ARGO-RELATED"/>
    <property type="match status" value="1"/>
</dbReference>
<keyword evidence="4 6" id="KW-1133">Transmembrane helix</keyword>
<sequence>MTTTTGAVLGITAVALGLVLTPGPNMIYLVSRTLTQGRRAGLISLTGVAAGFLVYLTAATAGLVTIFTVVPALYTALKLAGAAYLLHLAWQALRPGGATVFDPRPLPPDTTQRLFTMGLVTNLLNPKIAILYVSLLPQFVDPTRGHVALQSLTLGSIQILVALTVNTLIVLSAGTIATFLGTRPSWLKIQRWLMGTVLAALAIKLATDRSEAAVA</sequence>
<proteinExistence type="predicted"/>
<protein>
    <submittedName>
        <fullName evidence="7">LysE family translocator</fullName>
    </submittedName>
</protein>
<feature type="transmembrane region" description="Helical" evidence="6">
    <location>
        <begin position="114"/>
        <end position="135"/>
    </location>
</feature>
<comment type="subcellular location">
    <subcellularLocation>
        <location evidence="1">Cell membrane</location>
        <topology evidence="1">Multi-pass membrane protein</topology>
    </subcellularLocation>
</comment>
<evidence type="ECO:0000313" key="7">
    <source>
        <dbReference type="EMBL" id="GAA0232247.1"/>
    </source>
</evidence>
<dbReference type="PIRSF" id="PIRSF006324">
    <property type="entry name" value="LeuE"/>
    <property type="match status" value="1"/>
</dbReference>
<dbReference type="Proteomes" id="UP001500967">
    <property type="component" value="Unassembled WGS sequence"/>
</dbReference>
<dbReference type="PANTHER" id="PTHR30086">
    <property type="entry name" value="ARGININE EXPORTER PROTEIN ARGO"/>
    <property type="match status" value="1"/>
</dbReference>
<organism evidence="7 8">
    <name type="scientific">Cryptosporangium japonicum</name>
    <dbReference type="NCBI Taxonomy" id="80872"/>
    <lineage>
        <taxon>Bacteria</taxon>
        <taxon>Bacillati</taxon>
        <taxon>Actinomycetota</taxon>
        <taxon>Actinomycetes</taxon>
        <taxon>Cryptosporangiales</taxon>
        <taxon>Cryptosporangiaceae</taxon>
        <taxon>Cryptosporangium</taxon>
    </lineage>
</organism>
<evidence type="ECO:0000256" key="5">
    <source>
        <dbReference type="ARBA" id="ARBA00023136"/>
    </source>
</evidence>
<dbReference type="Pfam" id="PF01810">
    <property type="entry name" value="LysE"/>
    <property type="match status" value="1"/>
</dbReference>
<reference evidence="8" key="1">
    <citation type="journal article" date="2019" name="Int. J. Syst. Evol. Microbiol.">
        <title>The Global Catalogue of Microorganisms (GCM) 10K type strain sequencing project: providing services to taxonomists for standard genome sequencing and annotation.</title>
        <authorList>
            <consortium name="The Broad Institute Genomics Platform"/>
            <consortium name="The Broad Institute Genome Sequencing Center for Infectious Disease"/>
            <person name="Wu L."/>
            <person name="Ma J."/>
        </authorList>
    </citation>
    <scope>NUCLEOTIDE SEQUENCE [LARGE SCALE GENOMIC DNA]</scope>
    <source>
        <strain evidence="8">JCM 10425</strain>
    </source>
</reference>
<feature type="transmembrane region" description="Helical" evidence="6">
    <location>
        <begin position="6"/>
        <end position="30"/>
    </location>
</feature>
<evidence type="ECO:0000256" key="2">
    <source>
        <dbReference type="ARBA" id="ARBA00022475"/>
    </source>
</evidence>
<evidence type="ECO:0000256" key="3">
    <source>
        <dbReference type="ARBA" id="ARBA00022692"/>
    </source>
</evidence>
<feature type="transmembrane region" description="Helical" evidence="6">
    <location>
        <begin position="42"/>
        <end position="67"/>
    </location>
</feature>
<dbReference type="RefSeq" id="WP_344648187.1">
    <property type="nucleotide sequence ID" value="NZ_BAAAGX010000007.1"/>
</dbReference>
<keyword evidence="5 6" id="KW-0472">Membrane</keyword>
<feature type="transmembrane region" description="Helical" evidence="6">
    <location>
        <begin position="73"/>
        <end position="93"/>
    </location>
</feature>
<evidence type="ECO:0000313" key="8">
    <source>
        <dbReference type="Proteomes" id="UP001500967"/>
    </source>
</evidence>
<evidence type="ECO:0000256" key="1">
    <source>
        <dbReference type="ARBA" id="ARBA00004651"/>
    </source>
</evidence>
<comment type="caution">
    <text evidence="7">The sequence shown here is derived from an EMBL/GenBank/DDBJ whole genome shotgun (WGS) entry which is preliminary data.</text>
</comment>
<dbReference type="InterPro" id="IPR001123">
    <property type="entry name" value="LeuE-type"/>
</dbReference>
<keyword evidence="8" id="KW-1185">Reference proteome</keyword>